<evidence type="ECO:0000256" key="10">
    <source>
        <dbReference type="ARBA" id="ARBA00023065"/>
    </source>
</evidence>
<feature type="transmembrane region" description="Helical" evidence="16">
    <location>
        <begin position="1592"/>
        <end position="1610"/>
    </location>
</feature>
<comment type="subcellular location">
    <subcellularLocation>
        <location evidence="1 16">Cell membrane</location>
        <topology evidence="1 16">Multi-pass membrane protein</topology>
    </subcellularLocation>
</comment>
<evidence type="ECO:0000256" key="1">
    <source>
        <dbReference type="ARBA" id="ARBA00004651"/>
    </source>
</evidence>
<evidence type="ECO:0000256" key="5">
    <source>
        <dbReference type="ARBA" id="ARBA00022692"/>
    </source>
</evidence>
<feature type="region of interest" description="Disordered" evidence="17">
    <location>
        <begin position="1001"/>
        <end position="1031"/>
    </location>
</feature>
<feature type="compositionally biased region" description="Basic and acidic residues" evidence="17">
    <location>
        <begin position="1014"/>
        <end position="1029"/>
    </location>
</feature>
<evidence type="ECO:0000256" key="16">
    <source>
        <dbReference type="RuleBase" id="RU361132"/>
    </source>
</evidence>
<dbReference type="PROSITE" id="PS50096">
    <property type="entry name" value="IQ"/>
    <property type="match status" value="1"/>
</dbReference>
<feature type="domain" description="Ion transport" evidence="18">
    <location>
        <begin position="1208"/>
        <end position="1473"/>
    </location>
</feature>
<keyword evidence="11 16" id="KW-0472">Membrane</keyword>
<evidence type="ECO:0000256" key="14">
    <source>
        <dbReference type="ARBA" id="ARBA00023201"/>
    </source>
</evidence>
<keyword evidence="14 16" id="KW-0739">Sodium transport</keyword>
<evidence type="ECO:0000313" key="19">
    <source>
        <dbReference type="EMBL" id="AEX00065.1"/>
    </source>
</evidence>
<name>I6NKP6_TRIAD</name>
<keyword evidence="8 16" id="KW-1133">Transmembrane helix</keyword>
<dbReference type="PANTHER" id="PTHR10037:SF62">
    <property type="entry name" value="SODIUM CHANNEL PROTEIN 60E"/>
    <property type="match status" value="1"/>
</dbReference>
<feature type="transmembrane region" description="Helical" evidence="16">
    <location>
        <begin position="643"/>
        <end position="661"/>
    </location>
</feature>
<evidence type="ECO:0000256" key="2">
    <source>
        <dbReference type="ARBA" id="ARBA00022448"/>
    </source>
</evidence>
<evidence type="ECO:0000256" key="4">
    <source>
        <dbReference type="ARBA" id="ARBA00022475"/>
    </source>
</evidence>
<keyword evidence="2 16" id="KW-0813">Transport</keyword>
<evidence type="ECO:0000256" key="3">
    <source>
        <dbReference type="ARBA" id="ARBA00022461"/>
    </source>
</evidence>
<feature type="domain" description="Ion transport" evidence="18">
    <location>
        <begin position="643"/>
        <end position="872"/>
    </location>
</feature>
<feature type="transmembrane region" description="Helical" evidence="16">
    <location>
        <begin position="1747"/>
        <end position="1772"/>
    </location>
</feature>
<accession>I6NKP6</accession>
<evidence type="ECO:0000256" key="15">
    <source>
        <dbReference type="ARBA" id="ARBA00023303"/>
    </source>
</evidence>
<proteinExistence type="evidence at transcript level"/>
<evidence type="ECO:0000256" key="7">
    <source>
        <dbReference type="ARBA" id="ARBA00022882"/>
    </source>
</evidence>
<dbReference type="InterPro" id="IPR005821">
    <property type="entry name" value="Ion_trans_dom"/>
</dbReference>
<sequence length="1947" mass="221089">MDQGYGHVISVNTPDYEDWKDFNQNRKCINEQIKKNHLTGKLVKDFDQQQTDTVCLLTKRMNSYYVYRYNTSNSLHLFPPNNPIRLITMRITSNQFFDLFIFIAIFINCVLMAFPNGIDPSIEITFNTIYTVEMLLKIMARGFIFHTYAYLRDPWNWLDFIVVIVGYLTMIPALSVLPGASVIRVLRALRMITALEGLKAIVNALFKSFRMLADVFCLALFILIIFALIGVQLFMGILTQKCCRPFNSTGDIVEPFTMTKFKNYVNVSSNWYFENGDPVICGNESSARHCPVDYLCYQYAYPNPNDGFTSFDNFPVSLLVSFQLITLDNWEDIYNKVNDAIDSWCIIYFIPVVLLGAFYVMNLVIAIVAMAYNKEDKILQDQKCDIRHMRESYRNSTVFIFFENEIPKLWIPKIGSNPYGNGHVLKIRNQKGVLSSRSEGDIEMNLMKGRNGYNEENFKKLGKNIGKPEQIPKGNHIDQGSLKNKEGKINIISLKISAAIDDPAKMQPHEGNSSSTKIENTALDNPINENRKTSRSARHSALSRSDGEIDRIKPNVVSVSHTFTSKLSAANKIGNNGEINGKSPSTLMKKREKVIRLVPEGGQSSGSATVTTVSIVLNAETTSTKSTIWRQIRVLVGRIVDDSLFELFITGCIILNTVLMSMYQPLEEYNSKVPAQNIDNYVFTCIFTTEMTLKLIAFGFTGYIQSKWNVFDGIVVIISLVDLLLEFISISSNSLSVLRTLRLLRVFKLARSWTTMRRLLSTIVSGAKALLYILLILILTIYVFAVLGMKIFRDAYRKHFENLPRWNFDDFIDSFMMIFRILCGEWIEPLYDAIQATNISSILFFLAAYVVGKLLVLHLFLALLLSSFENQSFQEAYSDNSGSQKNNGNLYDALRYLIVTLRLNKLWNYTFARILPQKKTKPKCPKLESAGNVNLASSNYNPQILQHTEILKDENNRNGLDEINTLSRSITEEKISTSANNGKGQSSSKGPKLLVEYNESALVSDQPQRKKSANHREVRNTLSDGDAHSACDYNYNQEKKQRSLNQTQEDDSDYLDLQRTLGLLVPDQIDDESDSGQIIDKRNYLSVRRASSRRKSMTQSTSSIFDSNSRDVSSDYIYCETPNVSRQDSVRSDSQCTDTEANNSVGMKAMSNTSCNGGLQYSERSISQPIDCFPKVCMKRIPYCIQGETSLCQAWMTVRSHVKNVVEHRFFEGIILLLIVASSISLTFEDIHLHKNPTLIQVLYVSNIFFAAAFSIEMILKLIGIGVHGYICSPWNILDAAIVVVSIITLVLENVSAFRSLRVLRALRPLRAISHWEGMRAVVNALFGCIPHITNVIIVCAFFWLVFCVGGVNFFGGKFYKCLDLDNNLIPASIISNKTDCLANNYIWKNSQINFDSVPQAFLALFEVATFEGWIQVMGDAVDAREIDQQPIPLNNKSAYIYFVAFIIIGSFFSLNLIVSVIIDCFYALKQKSESGSLGIPTDLFMTESQKRWYNVMKTMSKSKPVRRIPLPKRDSQKRLLAIVQSNKFELAIILVIVANTAAMMVVHFDQSQEVTRVLDTLNYIFTAIYVLEAILKIIAMRQHYFKNLWNLFDFIIVLVAIIGIILDVMDNSNASIPINPSMLRTLRLFRIVRILRVLEFAKGIRKLLTAFAMSMPALFNVALLVFLVMFIYAIVGMSSFAYVKHQTAITKNMNFETFPNGLLLLFRLSTSAGWNDVLHDLMVQPPDCNNSATAFSWNGDCGNPPVAITFLITYIFITTFVLINMYVAIILNNYQEVEEEEEGSVITAEDINVFYETWAKYDPEASQFISFRYLSPLVAELKPPLRIPQPNKYPLIALDLALYDSRLVHCLDVLEALVERVIGQPNADEAGDVVEEIKRQIQKKFSETFPSSGIPKQYDKSKRLKQLAVQEIKAAVIIQRAYRHYRLRKACKEHSQRMRRQSAIHL</sequence>
<feature type="transmembrane region" description="Helical" evidence="16">
    <location>
        <begin position="842"/>
        <end position="865"/>
    </location>
</feature>
<dbReference type="GO" id="GO:0001518">
    <property type="term" value="C:voltage-gated sodium channel complex"/>
    <property type="evidence" value="ECO:0007669"/>
    <property type="project" value="UniProtKB-UniRule"/>
</dbReference>
<feature type="domain" description="Ion transport" evidence="18">
    <location>
        <begin position="1529"/>
        <end position="1782"/>
    </location>
</feature>
<keyword evidence="3 16" id="KW-0894">Sodium channel</keyword>
<dbReference type="GO" id="GO:0005248">
    <property type="term" value="F:voltage-gated sodium channel activity"/>
    <property type="evidence" value="ECO:0007669"/>
    <property type="project" value="InterPro"/>
</dbReference>
<dbReference type="InterPro" id="IPR044564">
    <property type="entry name" value="Na_chnl_inactivation_gate"/>
</dbReference>
<feature type="transmembrane region" description="Helical" evidence="16">
    <location>
        <begin position="681"/>
        <end position="703"/>
    </location>
</feature>
<dbReference type="Gene3D" id="1.20.120.350">
    <property type="entry name" value="Voltage-gated potassium channels. Chain C"/>
    <property type="match status" value="4"/>
</dbReference>
<keyword evidence="15 16" id="KW-0407">Ion channel</keyword>
<dbReference type="FunFam" id="1.20.120.350:FF:000075">
    <property type="entry name" value="Sodium channel protein"/>
    <property type="match status" value="1"/>
</dbReference>
<dbReference type="FunFam" id="1.10.287.70:FF:000217">
    <property type="entry name" value="Sodium channel protein"/>
    <property type="match status" value="1"/>
</dbReference>
<feature type="transmembrane region" description="Helical" evidence="16">
    <location>
        <begin position="1529"/>
        <end position="1549"/>
    </location>
</feature>
<feature type="compositionally biased region" description="Polar residues" evidence="17">
    <location>
        <begin position="510"/>
        <end position="523"/>
    </location>
</feature>
<feature type="transmembrane region" description="Helical" evidence="16">
    <location>
        <begin position="1248"/>
        <end position="1271"/>
    </location>
</feature>
<keyword evidence="7 16" id="KW-0851">Voltage-gated channel</keyword>
<feature type="transmembrane region" description="Helical" evidence="16">
    <location>
        <begin position="710"/>
        <end position="730"/>
    </location>
</feature>
<keyword evidence="6" id="KW-0677">Repeat</keyword>
<dbReference type="CDD" id="cd13433">
    <property type="entry name" value="Na_channel_gate"/>
    <property type="match status" value="1"/>
</dbReference>
<feature type="region of interest" description="Disordered" evidence="17">
    <location>
        <begin position="502"/>
        <end position="547"/>
    </location>
</feature>
<dbReference type="PRINTS" id="PR00170">
    <property type="entry name" value="NACHANNEL"/>
</dbReference>
<keyword evidence="4" id="KW-1003">Cell membrane</keyword>
<feature type="transmembrane region" description="Helical" evidence="16">
    <location>
        <begin position="1561"/>
        <end position="1580"/>
    </location>
</feature>
<evidence type="ECO:0000256" key="9">
    <source>
        <dbReference type="ARBA" id="ARBA00023053"/>
    </source>
</evidence>
<dbReference type="CDD" id="cd23767">
    <property type="entry name" value="IQCD"/>
    <property type="match status" value="1"/>
</dbReference>
<evidence type="ECO:0000256" key="6">
    <source>
        <dbReference type="ARBA" id="ARBA00022737"/>
    </source>
</evidence>
<reference evidence="19" key="1">
    <citation type="journal article" date="2012" name="Cell Rep.">
        <title>Convergent evolution of sodium ion selectivity in metazoan neuronal signaling.</title>
        <authorList>
            <person name="Gur Barzilai M."/>
            <person name="Reitzel A.M."/>
            <person name="Kraus J.E."/>
            <person name="Gordon D."/>
            <person name="Technau U."/>
            <person name="Gurevitz M."/>
            <person name="Moran Y."/>
        </authorList>
    </citation>
    <scope>NUCLEOTIDE SEQUENCE</scope>
</reference>
<dbReference type="SMR" id="I6NKP6"/>
<dbReference type="InterPro" id="IPR043203">
    <property type="entry name" value="VGCC_Ca_Na"/>
</dbReference>
<feature type="transmembrane region" description="Helical" evidence="16">
    <location>
        <begin position="96"/>
        <end position="114"/>
    </location>
</feature>
<dbReference type="SUPFAM" id="SSF81324">
    <property type="entry name" value="Voltage-gated potassium channels"/>
    <property type="match status" value="4"/>
</dbReference>
<feature type="transmembrane region" description="Helical" evidence="16">
    <location>
        <begin position="769"/>
        <end position="789"/>
    </location>
</feature>
<evidence type="ECO:0000256" key="11">
    <source>
        <dbReference type="ARBA" id="ARBA00023136"/>
    </source>
</evidence>
<evidence type="ECO:0000256" key="17">
    <source>
        <dbReference type="SAM" id="MobiDB-lite"/>
    </source>
</evidence>
<feature type="domain" description="Ion transport" evidence="18">
    <location>
        <begin position="95"/>
        <end position="376"/>
    </location>
</feature>
<evidence type="ECO:0000256" key="12">
    <source>
        <dbReference type="ARBA" id="ARBA00023157"/>
    </source>
</evidence>
<protein>
    <recommendedName>
        <fullName evidence="16">Sodium channel protein</fullName>
    </recommendedName>
</protein>
<feature type="transmembrane region" description="Helical" evidence="16">
    <location>
        <begin position="160"/>
        <end position="183"/>
    </location>
</feature>
<evidence type="ECO:0000256" key="13">
    <source>
        <dbReference type="ARBA" id="ARBA00023180"/>
    </source>
</evidence>
<keyword evidence="9 16" id="KW-0915">Sodium</keyword>
<dbReference type="InterPro" id="IPR027359">
    <property type="entry name" value="Volt_channel_dom_sf"/>
</dbReference>
<dbReference type="FunFam" id="1.20.120.350:FF:000068">
    <property type="entry name" value="Sodium channel protein"/>
    <property type="match status" value="2"/>
</dbReference>
<dbReference type="Gene3D" id="1.10.238.10">
    <property type="entry name" value="EF-hand"/>
    <property type="match status" value="1"/>
</dbReference>
<feature type="transmembrane region" description="Helical" evidence="16">
    <location>
        <begin position="215"/>
        <end position="238"/>
    </location>
</feature>
<comment type="function">
    <text evidence="16">Mediates the voltage-dependent sodium ion permeability of excitable membranes. Assuming opened or closed conformations in response to the voltage difference across the membrane, the protein forms a sodium-selective channel through which Na(+) ions may pass in accordance with their electrochemical gradient.</text>
</comment>
<dbReference type="PANTHER" id="PTHR10037">
    <property type="entry name" value="VOLTAGE-GATED CATION CHANNEL CALCIUM AND SODIUM"/>
    <property type="match status" value="1"/>
</dbReference>
<keyword evidence="5 16" id="KW-0812">Transmembrane</keyword>
<comment type="caution">
    <text evidence="16">Lacks conserved residue(s) required for the propagation of feature annotation.</text>
</comment>
<feature type="transmembrane region" description="Helical" evidence="16">
    <location>
        <begin position="1651"/>
        <end position="1676"/>
    </location>
</feature>
<dbReference type="Pfam" id="PF00520">
    <property type="entry name" value="Ion_trans"/>
    <property type="match status" value="4"/>
</dbReference>
<feature type="transmembrane region" description="Helical" evidence="16">
    <location>
        <begin position="1210"/>
        <end position="1228"/>
    </location>
</feature>
<feature type="transmembrane region" description="Helical" evidence="16">
    <location>
        <begin position="346"/>
        <end position="372"/>
    </location>
</feature>
<dbReference type="Gene3D" id="1.10.287.70">
    <property type="match status" value="4"/>
</dbReference>
<dbReference type="FunFam" id="1.10.287.70:FF:000354">
    <property type="entry name" value="Sodium channel protein"/>
    <property type="match status" value="1"/>
</dbReference>
<feature type="transmembrane region" description="Helical" evidence="16">
    <location>
        <begin position="1440"/>
        <end position="1469"/>
    </location>
</feature>
<keyword evidence="10 16" id="KW-0406">Ion transport</keyword>
<comment type="similarity">
    <text evidence="16">Belongs to the sodium channel (TC 1.A.1.10) family.</text>
</comment>
<dbReference type="InterPro" id="IPR001696">
    <property type="entry name" value="Na_channel_asu"/>
</dbReference>
<keyword evidence="12" id="KW-1015">Disulfide bond</keyword>
<organism evidence="19">
    <name type="scientific">Trichoplax adhaerens</name>
    <name type="common">Trichoplax reptans</name>
    <dbReference type="NCBI Taxonomy" id="10228"/>
    <lineage>
        <taxon>Eukaryota</taxon>
        <taxon>Metazoa</taxon>
        <taxon>Placozoa</taxon>
        <taxon>Uniplacotomia</taxon>
        <taxon>Trichoplacea</taxon>
        <taxon>Trichoplacidae</taxon>
        <taxon>Trichoplax</taxon>
    </lineage>
</organism>
<dbReference type="FunFam" id="1.20.120.350:FF:000066">
    <property type="entry name" value="Sodium channel protein"/>
    <property type="match status" value="1"/>
</dbReference>
<keyword evidence="13" id="KW-0325">Glycoprotein</keyword>
<evidence type="ECO:0000259" key="18">
    <source>
        <dbReference type="Pfam" id="PF00520"/>
    </source>
</evidence>
<feature type="transmembrane region" description="Helical" evidence="16">
    <location>
        <begin position="1322"/>
        <end position="1347"/>
    </location>
</feature>
<evidence type="ECO:0000256" key="8">
    <source>
        <dbReference type="ARBA" id="ARBA00022989"/>
    </source>
</evidence>
<feature type="transmembrane region" description="Helical" evidence="16">
    <location>
        <begin position="1277"/>
        <end position="1301"/>
    </location>
</feature>
<dbReference type="EMBL" id="HQ877452">
    <property type="protein sequence ID" value="AEX00065.1"/>
    <property type="molecule type" value="mRNA"/>
</dbReference>